<feature type="transmembrane region" description="Helical" evidence="1">
    <location>
        <begin position="117"/>
        <end position="136"/>
    </location>
</feature>
<protein>
    <submittedName>
        <fullName evidence="2">Uncharacterized protein</fullName>
    </submittedName>
</protein>
<dbReference type="Proteomes" id="UP000215546">
    <property type="component" value="Unassembled WGS sequence"/>
</dbReference>
<feature type="transmembrane region" description="Helical" evidence="1">
    <location>
        <begin position="315"/>
        <end position="336"/>
    </location>
</feature>
<keyword evidence="1" id="KW-0472">Membrane</keyword>
<dbReference type="AlphaFoldDB" id="A0A233VFI4"/>
<dbReference type="EMBL" id="NDYE01000019">
    <property type="protein sequence ID" value="OXZ31159.1"/>
    <property type="molecule type" value="Genomic_DNA"/>
</dbReference>
<keyword evidence="1" id="KW-1133">Transmembrane helix</keyword>
<feature type="transmembrane region" description="Helical" evidence="1">
    <location>
        <begin position="15"/>
        <end position="33"/>
    </location>
</feature>
<feature type="transmembrane region" description="Helical" evidence="1">
    <location>
        <begin position="225"/>
        <end position="244"/>
    </location>
</feature>
<feature type="transmembrane region" description="Helical" evidence="1">
    <location>
        <begin position="39"/>
        <end position="64"/>
    </location>
</feature>
<sequence length="375" mass="42941">MTKVFLKDMLDRKTIRNYLLTCVLFFIGVSYLMDKQPGFLSVSININFLYFIFLALLSTTYFFVKSFSNSDNILLYYALPFSRQKINIGFLSALIIDTIIRKMSIIFIFLFLMKSNVYNYCFIFIIGLIVCNMALVCNSTNILKSEKTIFVIVSLLIIASIYFLDKNFGLELISIAILLIEAIIYCLISYFVLFKKIIVNSNDSNVIGNANISNYFLKFIFAEKIYWVNTLAILSMMILVSLLMPKPINIPLALAVATINSPLLTIFSTEKGLKYYAKMLPSKFVNLSSEYLKVLSIYFAIANLLVLAVNYKDLSIKLVTLIIIACLIDIIGSFILENKFNIQNQKTNMDIWKHPRKYILSIIVFIVSFIGFVII</sequence>
<feature type="transmembrane region" description="Helical" evidence="1">
    <location>
        <begin position="85"/>
        <end position="111"/>
    </location>
</feature>
<organism evidence="2 3">
    <name type="scientific">Finegoldia magna</name>
    <name type="common">Peptostreptococcus magnus</name>
    <dbReference type="NCBI Taxonomy" id="1260"/>
    <lineage>
        <taxon>Bacteria</taxon>
        <taxon>Bacillati</taxon>
        <taxon>Bacillota</taxon>
        <taxon>Tissierellia</taxon>
        <taxon>Tissierellales</taxon>
        <taxon>Peptoniphilaceae</taxon>
        <taxon>Finegoldia</taxon>
    </lineage>
</organism>
<feature type="transmembrane region" description="Helical" evidence="1">
    <location>
        <begin position="170"/>
        <end position="193"/>
    </location>
</feature>
<evidence type="ECO:0000256" key="1">
    <source>
        <dbReference type="SAM" id="Phobius"/>
    </source>
</evidence>
<name>A0A233VFI4_FINMA</name>
<evidence type="ECO:0000313" key="3">
    <source>
        <dbReference type="Proteomes" id="UP000215546"/>
    </source>
</evidence>
<accession>A0A233VFI4</accession>
<comment type="caution">
    <text evidence="2">The sequence shown here is derived from an EMBL/GenBank/DDBJ whole genome shotgun (WGS) entry which is preliminary data.</text>
</comment>
<reference evidence="3" key="1">
    <citation type="submission" date="2017-04" db="EMBL/GenBank/DDBJ databases">
        <title>Finegoldia magna isolated from orthopedic joint implant-associated infections.</title>
        <authorList>
            <person name="Bjorklund S."/>
            <person name="Bruggemann H."/>
            <person name="Jensen A."/>
            <person name="Hellmark B."/>
            <person name="Soderquist B."/>
        </authorList>
    </citation>
    <scope>NUCLEOTIDE SEQUENCE [LARGE SCALE GENOMIC DNA]</scope>
    <source>
        <strain evidence="3">12T273</strain>
    </source>
</reference>
<proteinExistence type="predicted"/>
<feature type="transmembrane region" description="Helical" evidence="1">
    <location>
        <begin position="148"/>
        <end position="164"/>
    </location>
</feature>
<evidence type="ECO:0000313" key="2">
    <source>
        <dbReference type="EMBL" id="OXZ31159.1"/>
    </source>
</evidence>
<gene>
    <name evidence="2" type="ORF">B9N55_08725</name>
</gene>
<feature type="transmembrane region" description="Helical" evidence="1">
    <location>
        <begin position="357"/>
        <end position="374"/>
    </location>
</feature>
<feature type="transmembrane region" description="Helical" evidence="1">
    <location>
        <begin position="290"/>
        <end position="309"/>
    </location>
</feature>
<keyword evidence="1" id="KW-0812">Transmembrane</keyword>
<feature type="transmembrane region" description="Helical" evidence="1">
    <location>
        <begin position="250"/>
        <end position="269"/>
    </location>
</feature>